<sequence>MQVKKNPPNAAVRSAILAAIAAALLVSAVFQFVILPGKQEQTRQQIKAEVDQAVGKIQETTRQTTQQTIREMEAQAKREIGEKTLLLRDLSDGVRYGSAVRTEVAIYLADRGRLPASMDELYPDGIGLPAVLEKVDIGAQGRVILHYAPKTKLNGTVILTPDVDTKHMMIREWICTTSDFAFIAEASPECSYIPQANTAQ</sequence>
<evidence type="ECO:0000313" key="2">
    <source>
        <dbReference type="Proteomes" id="UP000254293"/>
    </source>
</evidence>
<proteinExistence type="predicted"/>
<evidence type="ECO:0000313" key="1">
    <source>
        <dbReference type="EMBL" id="STR00109.1"/>
    </source>
</evidence>
<dbReference type="AlphaFoldDB" id="A0A377QZ11"/>
<gene>
    <name evidence="1" type="ORF">NCTC13336_00305</name>
</gene>
<dbReference type="Proteomes" id="UP000254293">
    <property type="component" value="Unassembled WGS sequence"/>
</dbReference>
<organism evidence="1 2">
    <name type="scientific">Kingella potus</name>
    <dbReference type="NCBI Taxonomy" id="265175"/>
    <lineage>
        <taxon>Bacteria</taxon>
        <taxon>Pseudomonadati</taxon>
        <taxon>Pseudomonadota</taxon>
        <taxon>Betaproteobacteria</taxon>
        <taxon>Neisseriales</taxon>
        <taxon>Neisseriaceae</taxon>
        <taxon>Kingella</taxon>
    </lineage>
</organism>
<protein>
    <submittedName>
        <fullName evidence="1">Uncharacterized protein</fullName>
    </submittedName>
</protein>
<name>A0A377QZ11_9NEIS</name>
<dbReference type="RefSeq" id="WP_115307430.1">
    <property type="nucleotide sequence ID" value="NZ_UGJJ01000001.1"/>
</dbReference>
<dbReference type="OrthoDB" id="8610590at2"/>
<accession>A0A377QZ11</accession>
<dbReference type="EMBL" id="UGJJ01000001">
    <property type="protein sequence ID" value="STR00109.1"/>
    <property type="molecule type" value="Genomic_DNA"/>
</dbReference>
<reference evidence="1 2" key="1">
    <citation type="submission" date="2018-06" db="EMBL/GenBank/DDBJ databases">
        <authorList>
            <consortium name="Pathogen Informatics"/>
            <person name="Doyle S."/>
        </authorList>
    </citation>
    <scope>NUCLEOTIDE SEQUENCE [LARGE SCALE GENOMIC DNA]</scope>
    <source>
        <strain evidence="1 2">NCTC13336</strain>
    </source>
</reference>
<keyword evidence="2" id="KW-1185">Reference proteome</keyword>